<dbReference type="Proteomes" id="UP000700732">
    <property type="component" value="Unassembled WGS sequence"/>
</dbReference>
<proteinExistence type="predicted"/>
<comment type="caution">
    <text evidence="1">The sequence shown here is derived from an EMBL/GenBank/DDBJ whole genome shotgun (WGS) entry which is preliminary data.</text>
</comment>
<evidence type="ECO:0000313" key="2">
    <source>
        <dbReference type="Proteomes" id="UP000700732"/>
    </source>
</evidence>
<reference evidence="1 2" key="1">
    <citation type="submission" date="2019-06" db="EMBL/GenBank/DDBJ databases">
        <title>Spirosoma utsteinense sp. nov. isolated from Antarctic ice-free soils.</title>
        <authorList>
            <person name="Tahon G."/>
        </authorList>
    </citation>
    <scope>NUCLEOTIDE SEQUENCE [LARGE SCALE GENOMIC DNA]</scope>
    <source>
        <strain evidence="1 2">LMG 31447</strain>
    </source>
</reference>
<name>A0ABR6W6Z9_9BACT</name>
<evidence type="ECO:0000313" key="1">
    <source>
        <dbReference type="EMBL" id="MBC3792359.1"/>
    </source>
</evidence>
<organism evidence="1 2">
    <name type="scientific">Spirosoma utsteinense</name>
    <dbReference type="NCBI Taxonomy" id="2585773"/>
    <lineage>
        <taxon>Bacteria</taxon>
        <taxon>Pseudomonadati</taxon>
        <taxon>Bacteroidota</taxon>
        <taxon>Cytophagia</taxon>
        <taxon>Cytophagales</taxon>
        <taxon>Cytophagaceae</taxon>
        <taxon>Spirosoma</taxon>
    </lineage>
</organism>
<dbReference type="EMBL" id="VFIA01000015">
    <property type="protein sequence ID" value="MBC3792359.1"/>
    <property type="molecule type" value="Genomic_DNA"/>
</dbReference>
<protein>
    <submittedName>
        <fullName evidence="1">Uncharacterized protein</fullName>
    </submittedName>
</protein>
<keyword evidence="2" id="KW-1185">Reference proteome</keyword>
<sequence length="57" mass="5602">MAGDVFYLALNYNQINGTFNRYESGATPGAPLAGCGGATGTTSLAGCTPTATTGRAA</sequence>
<accession>A0ABR6W6Z9</accession>
<gene>
    <name evidence="1" type="ORF">FH603_2871</name>
</gene>